<protein>
    <recommendedName>
        <fullName evidence="3 8">Dihydrofolate reductase</fullName>
        <ecNumber evidence="3 8">1.5.1.3</ecNumber>
    </recommendedName>
</protein>
<gene>
    <name evidence="11" type="ORF">EVB00_02135</name>
</gene>
<comment type="function">
    <text evidence="7 8">Key enzyme in folate metabolism. Catalyzes an essential reaction for de novo glycine and purine synthesis, and for DNA precursor synthesis.</text>
</comment>
<evidence type="ECO:0000256" key="2">
    <source>
        <dbReference type="ARBA" id="ARBA00009539"/>
    </source>
</evidence>
<evidence type="ECO:0000256" key="6">
    <source>
        <dbReference type="ARBA" id="ARBA00023002"/>
    </source>
</evidence>
<feature type="domain" description="DHFR" evidence="10">
    <location>
        <begin position="4"/>
        <end position="168"/>
    </location>
</feature>
<keyword evidence="6 8" id="KW-0560">Oxidoreductase</keyword>
<dbReference type="PROSITE" id="PS00075">
    <property type="entry name" value="DHFR_1"/>
    <property type="match status" value="1"/>
</dbReference>
<dbReference type="PIRSF" id="PIRSF000194">
    <property type="entry name" value="DHFR"/>
    <property type="match status" value="1"/>
</dbReference>
<evidence type="ECO:0000256" key="7">
    <source>
        <dbReference type="ARBA" id="ARBA00025067"/>
    </source>
</evidence>
<dbReference type="EMBL" id="SHBM01000027">
    <property type="protein sequence ID" value="RZO17594.1"/>
    <property type="molecule type" value="Genomic_DNA"/>
</dbReference>
<comment type="catalytic activity">
    <reaction evidence="8">
        <text>(6S)-5,6,7,8-tetrahydrofolate + NADP(+) = 7,8-dihydrofolate + NADPH + H(+)</text>
        <dbReference type="Rhea" id="RHEA:15009"/>
        <dbReference type="ChEBI" id="CHEBI:15378"/>
        <dbReference type="ChEBI" id="CHEBI:57451"/>
        <dbReference type="ChEBI" id="CHEBI:57453"/>
        <dbReference type="ChEBI" id="CHEBI:57783"/>
        <dbReference type="ChEBI" id="CHEBI:58349"/>
        <dbReference type="EC" id="1.5.1.3"/>
    </reaction>
</comment>
<evidence type="ECO:0000256" key="9">
    <source>
        <dbReference type="RuleBase" id="RU004474"/>
    </source>
</evidence>
<dbReference type="PRINTS" id="PR00070">
    <property type="entry name" value="DHFR"/>
</dbReference>
<dbReference type="UniPathway" id="UPA00077">
    <property type="reaction ID" value="UER00158"/>
</dbReference>
<dbReference type="GO" id="GO:0050661">
    <property type="term" value="F:NADP binding"/>
    <property type="evidence" value="ECO:0007669"/>
    <property type="project" value="InterPro"/>
</dbReference>
<sequence>MNSVISHVVAMSNNNVIGVNNKLPWQLKDDLEHFKEYTTGKIIIMGRKTFESIGRPLPNRQNFVISSNLREVDGISIFQNLENAIIAAKKYNKDLDSAQEIAIIGGGYLFRDSINYFNKLVLTRVDCEIDGDVYYPKIDLKNWELESSENFLKSEVNQYDFSVEVFKKL</sequence>
<accession>A0A520M8P4</accession>
<dbReference type="PROSITE" id="PS51330">
    <property type="entry name" value="DHFR_2"/>
    <property type="match status" value="1"/>
</dbReference>
<dbReference type="GO" id="GO:0006730">
    <property type="term" value="P:one-carbon metabolic process"/>
    <property type="evidence" value="ECO:0007669"/>
    <property type="project" value="UniProtKB-KW"/>
</dbReference>
<dbReference type="GO" id="GO:0046654">
    <property type="term" value="P:tetrahydrofolate biosynthetic process"/>
    <property type="evidence" value="ECO:0007669"/>
    <property type="project" value="UniProtKB-UniPathway"/>
</dbReference>
<dbReference type="PANTHER" id="PTHR48069">
    <property type="entry name" value="DIHYDROFOLATE REDUCTASE"/>
    <property type="match status" value="1"/>
</dbReference>
<dbReference type="CDD" id="cd00209">
    <property type="entry name" value="DHFR"/>
    <property type="match status" value="1"/>
</dbReference>
<evidence type="ECO:0000256" key="5">
    <source>
        <dbReference type="ARBA" id="ARBA00022857"/>
    </source>
</evidence>
<dbReference type="GO" id="GO:0004146">
    <property type="term" value="F:dihydrofolate reductase activity"/>
    <property type="evidence" value="ECO:0007669"/>
    <property type="project" value="UniProtKB-EC"/>
</dbReference>
<evidence type="ECO:0000313" key="12">
    <source>
        <dbReference type="Proteomes" id="UP000318359"/>
    </source>
</evidence>
<dbReference type="PANTHER" id="PTHR48069:SF3">
    <property type="entry name" value="DIHYDROFOLATE REDUCTASE"/>
    <property type="match status" value="1"/>
</dbReference>
<keyword evidence="4 8" id="KW-0554">One-carbon metabolism</keyword>
<keyword evidence="5 8" id="KW-0521">NADP</keyword>
<evidence type="ECO:0000256" key="4">
    <source>
        <dbReference type="ARBA" id="ARBA00022563"/>
    </source>
</evidence>
<reference evidence="11 12" key="1">
    <citation type="submission" date="2019-02" db="EMBL/GenBank/DDBJ databases">
        <title>Prokaryotic population dynamics and viral predation in marine succession experiment using metagenomics: the confinement effect.</title>
        <authorList>
            <person name="Haro-Moreno J.M."/>
            <person name="Rodriguez-Valera F."/>
            <person name="Lopez-Perez M."/>
        </authorList>
    </citation>
    <scope>NUCLEOTIDE SEQUENCE [LARGE SCALE GENOMIC DNA]</scope>
    <source>
        <strain evidence="11">MED-G167</strain>
    </source>
</reference>
<evidence type="ECO:0000256" key="3">
    <source>
        <dbReference type="ARBA" id="ARBA00012856"/>
    </source>
</evidence>
<name>A0A520M8P4_9GAMM</name>
<dbReference type="GO" id="GO:0046655">
    <property type="term" value="P:folic acid metabolic process"/>
    <property type="evidence" value="ECO:0007669"/>
    <property type="project" value="TreeGrafter"/>
</dbReference>
<organism evidence="11 12">
    <name type="scientific">SAR86 cluster bacterium</name>
    <dbReference type="NCBI Taxonomy" id="2030880"/>
    <lineage>
        <taxon>Bacteria</taxon>
        <taxon>Pseudomonadati</taxon>
        <taxon>Pseudomonadota</taxon>
        <taxon>Gammaproteobacteria</taxon>
        <taxon>SAR86 cluster</taxon>
    </lineage>
</organism>
<comment type="caution">
    <text evidence="11">The sequence shown here is derived from an EMBL/GenBank/DDBJ whole genome shotgun (WGS) entry which is preliminary data.</text>
</comment>
<dbReference type="Pfam" id="PF00186">
    <property type="entry name" value="DHFR_1"/>
    <property type="match status" value="1"/>
</dbReference>
<evidence type="ECO:0000256" key="1">
    <source>
        <dbReference type="ARBA" id="ARBA00004903"/>
    </source>
</evidence>
<dbReference type="Gene3D" id="3.40.430.10">
    <property type="entry name" value="Dihydrofolate Reductase, subunit A"/>
    <property type="match status" value="1"/>
</dbReference>
<proteinExistence type="inferred from homology"/>
<comment type="similarity">
    <text evidence="2 8 9">Belongs to the dihydrofolate reductase family.</text>
</comment>
<dbReference type="SUPFAM" id="SSF53597">
    <property type="entry name" value="Dihydrofolate reductase-like"/>
    <property type="match status" value="1"/>
</dbReference>
<evidence type="ECO:0000313" key="11">
    <source>
        <dbReference type="EMBL" id="RZO17594.1"/>
    </source>
</evidence>
<dbReference type="EC" id="1.5.1.3" evidence="3 8"/>
<evidence type="ECO:0000259" key="10">
    <source>
        <dbReference type="PROSITE" id="PS51330"/>
    </source>
</evidence>
<dbReference type="InterPro" id="IPR024072">
    <property type="entry name" value="DHFR-like_dom_sf"/>
</dbReference>
<dbReference type="InterPro" id="IPR001796">
    <property type="entry name" value="DHFR_dom"/>
</dbReference>
<comment type="pathway">
    <text evidence="1 8">Cofactor biosynthesis; tetrahydrofolate biosynthesis; 5,6,7,8-tetrahydrofolate from 7,8-dihydrofolate: step 1/1.</text>
</comment>
<dbReference type="InterPro" id="IPR012259">
    <property type="entry name" value="DHFR"/>
</dbReference>
<dbReference type="InterPro" id="IPR017925">
    <property type="entry name" value="DHFR_CS"/>
</dbReference>
<dbReference type="Proteomes" id="UP000318359">
    <property type="component" value="Unassembled WGS sequence"/>
</dbReference>
<evidence type="ECO:0000256" key="8">
    <source>
        <dbReference type="PIRNR" id="PIRNR000194"/>
    </source>
</evidence>
<dbReference type="GO" id="GO:0005829">
    <property type="term" value="C:cytosol"/>
    <property type="evidence" value="ECO:0007669"/>
    <property type="project" value="TreeGrafter"/>
</dbReference>
<dbReference type="GO" id="GO:0046452">
    <property type="term" value="P:dihydrofolate metabolic process"/>
    <property type="evidence" value="ECO:0007669"/>
    <property type="project" value="TreeGrafter"/>
</dbReference>
<dbReference type="AlphaFoldDB" id="A0A520M8P4"/>